<name>E6VJE1_RHOPX</name>
<dbReference type="eggNOG" id="COG0702">
    <property type="taxonomic scope" value="Bacteria"/>
</dbReference>
<dbReference type="Pfam" id="PF13460">
    <property type="entry name" value="NAD_binding_10"/>
    <property type="match status" value="1"/>
</dbReference>
<gene>
    <name evidence="2" type="ordered locus">Rpdx1_2804</name>
</gene>
<evidence type="ECO:0000259" key="1">
    <source>
        <dbReference type="Pfam" id="PF13460"/>
    </source>
</evidence>
<dbReference type="AlphaFoldDB" id="E6VJE1"/>
<dbReference type="InterPro" id="IPR052718">
    <property type="entry name" value="NmrA-type_oxidoreductase"/>
</dbReference>
<dbReference type="PANTHER" id="PTHR47129">
    <property type="entry name" value="QUINONE OXIDOREDUCTASE 2"/>
    <property type="match status" value="1"/>
</dbReference>
<protein>
    <submittedName>
        <fullName evidence="2">Male sterility domain</fullName>
    </submittedName>
</protein>
<dbReference type="KEGG" id="rpx:Rpdx1_2804"/>
<feature type="domain" description="NAD(P)-binding" evidence="1">
    <location>
        <begin position="10"/>
        <end position="187"/>
    </location>
</feature>
<reference evidence="2" key="1">
    <citation type="submission" date="2010-12" db="EMBL/GenBank/DDBJ databases">
        <title>Complete sequence of Rhodopseudomonas palustris DX-1.</title>
        <authorList>
            <consortium name="US DOE Joint Genome Institute"/>
            <person name="Lucas S."/>
            <person name="Copeland A."/>
            <person name="Lapidus A."/>
            <person name="Cheng J.-F."/>
            <person name="Goodwin L."/>
            <person name="Pitluck S."/>
            <person name="Misra M."/>
            <person name="Chertkov O."/>
            <person name="Detter J.C."/>
            <person name="Han C."/>
            <person name="Tapia R."/>
            <person name="Land M."/>
            <person name="Hauser L."/>
            <person name="Kyrpides N."/>
            <person name="Ivanova N."/>
            <person name="Ovchinnikova G."/>
            <person name="Logan B."/>
            <person name="Oda Y."/>
            <person name="Harwood C."/>
            <person name="Woyke T."/>
        </authorList>
    </citation>
    <scope>NUCLEOTIDE SEQUENCE [LARGE SCALE GENOMIC DNA]</scope>
    <source>
        <strain evidence="2">DX-1</strain>
    </source>
</reference>
<dbReference type="OrthoDB" id="7771794at2"/>
<dbReference type="BioCyc" id="RPAL652103:RPDX1_RS13800-MONOMER"/>
<dbReference type="InterPro" id="IPR016040">
    <property type="entry name" value="NAD(P)-bd_dom"/>
</dbReference>
<dbReference type="EMBL" id="CP002418">
    <property type="protein sequence ID" value="ADU44387.1"/>
    <property type="molecule type" value="Genomic_DNA"/>
</dbReference>
<dbReference type="STRING" id="652103.Rpdx1_2804"/>
<dbReference type="HOGENOM" id="CLU_007383_10_4_5"/>
<dbReference type="CDD" id="cd05269">
    <property type="entry name" value="TMR_SDR_a"/>
    <property type="match status" value="1"/>
</dbReference>
<dbReference type="Gene3D" id="3.90.25.10">
    <property type="entry name" value="UDP-galactose 4-epimerase, domain 1"/>
    <property type="match status" value="1"/>
</dbReference>
<accession>E6VJE1</accession>
<dbReference type="SUPFAM" id="SSF51735">
    <property type="entry name" value="NAD(P)-binding Rossmann-fold domains"/>
    <property type="match status" value="1"/>
</dbReference>
<organism evidence="2 3">
    <name type="scientific">Rhodopseudomonas palustris (strain DX-1)</name>
    <dbReference type="NCBI Taxonomy" id="652103"/>
    <lineage>
        <taxon>Bacteria</taxon>
        <taxon>Pseudomonadati</taxon>
        <taxon>Pseudomonadota</taxon>
        <taxon>Alphaproteobacteria</taxon>
        <taxon>Hyphomicrobiales</taxon>
        <taxon>Nitrobacteraceae</taxon>
        <taxon>Rhodopseudomonas</taxon>
    </lineage>
</organism>
<evidence type="ECO:0000313" key="2">
    <source>
        <dbReference type="EMBL" id="ADU44387.1"/>
    </source>
</evidence>
<proteinExistence type="predicted"/>
<sequence>MSASRFLVTGASGQLGRLVIDGLLKTVPAAQIGVLVRTDKAAAEFAARGLHVHQGDYSRPETLTAAFADVDRALLISSSEVGQRSAQHRNAIEAARAAGVSLLAYTSLLHADTSPLGLAEEHRQTEAALKTSGVPHVVLRNGWYSENYAAAIPAALAHGALLGSAGNGRIASATRADYAEAAVSVLTAGQPQAGRIYELAGDTAYTLAEFAAELSRQSGKAVAYRNLPQAEYQAALVAAGLPEPFAALLADSDAGAAKGALFDDSRTLSSLIGRPTTPLAATIAAVLSVLR</sequence>
<dbReference type="Gene3D" id="3.40.50.720">
    <property type="entry name" value="NAD(P)-binding Rossmann-like Domain"/>
    <property type="match status" value="1"/>
</dbReference>
<dbReference type="PANTHER" id="PTHR47129:SF1">
    <property type="entry name" value="NMRA-LIKE DOMAIN-CONTAINING PROTEIN"/>
    <property type="match status" value="1"/>
</dbReference>
<dbReference type="InterPro" id="IPR036291">
    <property type="entry name" value="NAD(P)-bd_dom_sf"/>
</dbReference>
<evidence type="ECO:0000313" key="3">
    <source>
        <dbReference type="Proteomes" id="UP000001402"/>
    </source>
</evidence>
<dbReference type="Proteomes" id="UP000001402">
    <property type="component" value="Chromosome"/>
</dbReference>